<evidence type="ECO:0000256" key="1">
    <source>
        <dbReference type="ARBA" id="ARBA00023235"/>
    </source>
</evidence>
<dbReference type="InterPro" id="IPR036263">
    <property type="entry name" value="Chorismate_II_sf"/>
</dbReference>
<dbReference type="InterPro" id="IPR036979">
    <property type="entry name" value="CM_dom_sf"/>
</dbReference>
<dbReference type="Pfam" id="PF01817">
    <property type="entry name" value="CM_2"/>
    <property type="match status" value="1"/>
</dbReference>
<accession>A0A1Q2D6A3</accession>
<dbReference type="RefSeq" id="WP_077276034.1">
    <property type="nucleotide sequence ID" value="NZ_CP019609.1"/>
</dbReference>
<dbReference type="PROSITE" id="PS51168">
    <property type="entry name" value="CHORISMATE_MUT_2"/>
    <property type="match status" value="1"/>
</dbReference>
<dbReference type="GO" id="GO:0046417">
    <property type="term" value="P:chorismate metabolic process"/>
    <property type="evidence" value="ECO:0007669"/>
    <property type="project" value="InterPro"/>
</dbReference>
<dbReference type="InterPro" id="IPR051331">
    <property type="entry name" value="Chorismate_mutase-related"/>
</dbReference>
<dbReference type="AlphaFoldDB" id="A0A1Q2D6A3"/>
<dbReference type="OrthoDB" id="9802281at2"/>
<dbReference type="EMBL" id="CP019609">
    <property type="protein sequence ID" value="AQP53956.1"/>
    <property type="molecule type" value="Genomic_DNA"/>
</dbReference>
<dbReference type="STRING" id="633807.BW732_06805"/>
<dbReference type="SUPFAM" id="SSF48600">
    <property type="entry name" value="Chorismate mutase II"/>
    <property type="match status" value="1"/>
</dbReference>
<evidence type="ECO:0000313" key="2">
    <source>
        <dbReference type="EMBL" id="AQP53956.1"/>
    </source>
</evidence>
<organism evidence="2 3">
    <name type="scientific">Vagococcus penaei</name>
    <dbReference type="NCBI Taxonomy" id="633807"/>
    <lineage>
        <taxon>Bacteria</taxon>
        <taxon>Bacillati</taxon>
        <taxon>Bacillota</taxon>
        <taxon>Bacilli</taxon>
        <taxon>Lactobacillales</taxon>
        <taxon>Enterococcaceae</taxon>
        <taxon>Vagococcus</taxon>
    </lineage>
</organism>
<dbReference type="PANTHER" id="PTHR38041:SF1">
    <property type="entry name" value="CHORISMATE MUTASE"/>
    <property type="match status" value="1"/>
</dbReference>
<evidence type="ECO:0000313" key="3">
    <source>
        <dbReference type="Proteomes" id="UP000188246"/>
    </source>
</evidence>
<keyword evidence="1" id="KW-0413">Isomerase</keyword>
<name>A0A1Q2D6A3_9ENTE</name>
<dbReference type="SMART" id="SM00830">
    <property type="entry name" value="CM_2"/>
    <property type="match status" value="1"/>
</dbReference>
<gene>
    <name evidence="2" type="ORF">BW732_06805</name>
</gene>
<dbReference type="KEGG" id="vpi:BW732_06805"/>
<proteinExistence type="predicted"/>
<sequence>MLSEPRKKIDAIDRELVRLLAARYECVTEISRIKQAEGIPVTDMQREQEVVSEIKLSLTENTFETEIVQSMIAIMAISRDYQKKLMEDAD</sequence>
<dbReference type="GO" id="GO:0009697">
    <property type="term" value="P:salicylic acid biosynthetic process"/>
    <property type="evidence" value="ECO:0007669"/>
    <property type="project" value="TreeGrafter"/>
</dbReference>
<dbReference type="GO" id="GO:0004106">
    <property type="term" value="F:chorismate mutase activity"/>
    <property type="evidence" value="ECO:0007669"/>
    <property type="project" value="InterPro"/>
</dbReference>
<keyword evidence="3" id="KW-1185">Reference proteome</keyword>
<reference evidence="2 3" key="1">
    <citation type="journal article" date="2010" name="Int. J. Syst. Evol. Microbiol.">
        <title>Vagococcus penaei sp. nov., isolated from spoilage microbiota of cooked shrimp (Penaeus vannamei).</title>
        <authorList>
            <person name="Jaffres E."/>
            <person name="Prevost H."/>
            <person name="Rossero A."/>
            <person name="Joffraud J.J."/>
            <person name="Dousset X."/>
        </authorList>
    </citation>
    <scope>NUCLEOTIDE SEQUENCE [LARGE SCALE GENOMIC DNA]</scope>
    <source>
        <strain evidence="2 3">CD276</strain>
    </source>
</reference>
<dbReference type="PANTHER" id="PTHR38041">
    <property type="entry name" value="CHORISMATE MUTASE"/>
    <property type="match status" value="1"/>
</dbReference>
<dbReference type="Gene3D" id="1.20.59.10">
    <property type="entry name" value="Chorismate mutase"/>
    <property type="match status" value="1"/>
</dbReference>
<dbReference type="Proteomes" id="UP000188246">
    <property type="component" value="Chromosome"/>
</dbReference>
<dbReference type="InterPro" id="IPR002701">
    <property type="entry name" value="CM_II_prokaryot"/>
</dbReference>
<protein>
    <submittedName>
        <fullName evidence="2">Uncharacterized protein</fullName>
    </submittedName>
</protein>